<comment type="caution">
    <text evidence="3">The sequence shown here is derived from an EMBL/GenBank/DDBJ whole genome shotgun (WGS) entry which is preliminary data.</text>
</comment>
<organism evidence="3 4">
    <name type="scientific">Glycomyces rhizosphaerae</name>
    <dbReference type="NCBI Taxonomy" id="2054422"/>
    <lineage>
        <taxon>Bacteria</taxon>
        <taxon>Bacillati</taxon>
        <taxon>Actinomycetota</taxon>
        <taxon>Actinomycetes</taxon>
        <taxon>Glycomycetales</taxon>
        <taxon>Glycomycetaceae</taxon>
        <taxon>Glycomyces</taxon>
    </lineage>
</organism>
<evidence type="ECO:0000256" key="1">
    <source>
        <dbReference type="SAM" id="MobiDB-lite"/>
    </source>
</evidence>
<feature type="compositionally biased region" description="Basic and acidic residues" evidence="1">
    <location>
        <begin position="1"/>
        <end position="35"/>
    </location>
</feature>
<sequence length="176" mass="19211">MEVRHDPEARAMREAEREHRGEWADADQDARDWSQRSRRGWGRRHDWDEQDRSVGQIVGDLTSQVAHLARVEAQLAAREVADKAKRGAFGGGMFALAGVIAIYGGAALALAAGIALALVWPAWLAALVMGVALLAVAGIFALVGRAKLRSAMPPIPEETMEHAREDARALRGRMDR</sequence>
<dbReference type="Proteomes" id="UP001595712">
    <property type="component" value="Unassembled WGS sequence"/>
</dbReference>
<protein>
    <submittedName>
        <fullName evidence="3">Phage holin family protein</fullName>
    </submittedName>
</protein>
<dbReference type="EMBL" id="JBHRWO010000021">
    <property type="protein sequence ID" value="MFC3495212.1"/>
    <property type="molecule type" value="Genomic_DNA"/>
</dbReference>
<accession>A0ABV7Q7U5</accession>
<keyword evidence="2" id="KW-1133">Transmembrane helix</keyword>
<keyword evidence="4" id="KW-1185">Reference proteome</keyword>
<feature type="transmembrane region" description="Helical" evidence="2">
    <location>
        <begin position="93"/>
        <end position="116"/>
    </location>
</feature>
<dbReference type="Pfam" id="PF07332">
    <property type="entry name" value="Phage_holin_3_6"/>
    <property type="match status" value="1"/>
</dbReference>
<feature type="transmembrane region" description="Helical" evidence="2">
    <location>
        <begin position="122"/>
        <end position="143"/>
    </location>
</feature>
<evidence type="ECO:0000256" key="2">
    <source>
        <dbReference type="SAM" id="Phobius"/>
    </source>
</evidence>
<name>A0ABV7Q7U5_9ACTN</name>
<evidence type="ECO:0000313" key="3">
    <source>
        <dbReference type="EMBL" id="MFC3495212.1"/>
    </source>
</evidence>
<keyword evidence="2" id="KW-0472">Membrane</keyword>
<keyword evidence="2" id="KW-0812">Transmembrane</keyword>
<gene>
    <name evidence="3" type="ORF">ACFO8M_22215</name>
</gene>
<evidence type="ECO:0000313" key="4">
    <source>
        <dbReference type="Proteomes" id="UP001595712"/>
    </source>
</evidence>
<feature type="region of interest" description="Disordered" evidence="1">
    <location>
        <begin position="1"/>
        <end position="44"/>
    </location>
</feature>
<dbReference type="RefSeq" id="WP_387979687.1">
    <property type="nucleotide sequence ID" value="NZ_JBHRWO010000021.1"/>
</dbReference>
<proteinExistence type="predicted"/>
<reference evidence="4" key="1">
    <citation type="journal article" date="2019" name="Int. J. Syst. Evol. Microbiol.">
        <title>The Global Catalogue of Microorganisms (GCM) 10K type strain sequencing project: providing services to taxonomists for standard genome sequencing and annotation.</title>
        <authorList>
            <consortium name="The Broad Institute Genomics Platform"/>
            <consortium name="The Broad Institute Genome Sequencing Center for Infectious Disease"/>
            <person name="Wu L."/>
            <person name="Ma J."/>
        </authorList>
    </citation>
    <scope>NUCLEOTIDE SEQUENCE [LARGE SCALE GENOMIC DNA]</scope>
    <source>
        <strain evidence="4">CGMCC 4.7396</strain>
    </source>
</reference>
<dbReference type="InterPro" id="IPR009937">
    <property type="entry name" value="Phage_holin_3_6"/>
</dbReference>